<reference evidence="3" key="1">
    <citation type="journal article" date="2022" name="bioRxiv">
        <title>Sequencing and chromosome-scale assembly of the giantPleurodeles waltlgenome.</title>
        <authorList>
            <person name="Brown T."/>
            <person name="Elewa A."/>
            <person name="Iarovenko S."/>
            <person name="Subramanian E."/>
            <person name="Araus A.J."/>
            <person name="Petzold A."/>
            <person name="Susuki M."/>
            <person name="Suzuki K.-i.T."/>
            <person name="Hayashi T."/>
            <person name="Toyoda A."/>
            <person name="Oliveira C."/>
            <person name="Osipova E."/>
            <person name="Leigh N.D."/>
            <person name="Simon A."/>
            <person name="Yun M.H."/>
        </authorList>
    </citation>
    <scope>NUCLEOTIDE SEQUENCE</scope>
    <source>
        <strain evidence="3">20211129_DDA</strain>
        <tissue evidence="3">Liver</tissue>
    </source>
</reference>
<comment type="caution">
    <text evidence="3">The sequence shown here is derived from an EMBL/GenBank/DDBJ whole genome shotgun (WGS) entry which is preliminary data.</text>
</comment>
<feature type="coiled-coil region" evidence="1">
    <location>
        <begin position="84"/>
        <end position="118"/>
    </location>
</feature>
<evidence type="ECO:0000313" key="3">
    <source>
        <dbReference type="EMBL" id="KAJ1189499.1"/>
    </source>
</evidence>
<dbReference type="AlphaFoldDB" id="A0AAV7UKH7"/>
<protein>
    <submittedName>
        <fullName evidence="3">Uncharacterized protein</fullName>
    </submittedName>
</protein>
<accession>A0AAV7UKH7</accession>
<keyword evidence="1" id="KW-0175">Coiled coil</keyword>
<gene>
    <name evidence="3" type="ORF">NDU88_006244</name>
</gene>
<feature type="region of interest" description="Disordered" evidence="2">
    <location>
        <begin position="1"/>
        <end position="40"/>
    </location>
</feature>
<name>A0AAV7UKH7_PLEWA</name>
<evidence type="ECO:0000256" key="2">
    <source>
        <dbReference type="SAM" id="MobiDB-lite"/>
    </source>
</evidence>
<feature type="compositionally biased region" description="Polar residues" evidence="2">
    <location>
        <begin position="9"/>
        <end position="19"/>
    </location>
</feature>
<proteinExistence type="predicted"/>
<dbReference type="Proteomes" id="UP001066276">
    <property type="component" value="Chromosome 3_1"/>
</dbReference>
<sequence>MMKDKRSKPQVNKIINFTQPVPPDGQDGEGASAAPSEKPDGAMDTALFLAAVKNSSDKMVHKIGYVARHVNLLQTDLHKVVDDVTTLLQQVDFLQQEVHNLRDTIINLQKLKSRLDDQMEYPKG</sequence>
<evidence type="ECO:0000256" key="1">
    <source>
        <dbReference type="SAM" id="Coils"/>
    </source>
</evidence>
<organism evidence="3 4">
    <name type="scientific">Pleurodeles waltl</name>
    <name type="common">Iberian ribbed newt</name>
    <dbReference type="NCBI Taxonomy" id="8319"/>
    <lineage>
        <taxon>Eukaryota</taxon>
        <taxon>Metazoa</taxon>
        <taxon>Chordata</taxon>
        <taxon>Craniata</taxon>
        <taxon>Vertebrata</taxon>
        <taxon>Euteleostomi</taxon>
        <taxon>Amphibia</taxon>
        <taxon>Batrachia</taxon>
        <taxon>Caudata</taxon>
        <taxon>Salamandroidea</taxon>
        <taxon>Salamandridae</taxon>
        <taxon>Pleurodelinae</taxon>
        <taxon>Pleurodeles</taxon>
    </lineage>
</organism>
<dbReference type="EMBL" id="JANPWB010000005">
    <property type="protein sequence ID" value="KAJ1189499.1"/>
    <property type="molecule type" value="Genomic_DNA"/>
</dbReference>
<evidence type="ECO:0000313" key="4">
    <source>
        <dbReference type="Proteomes" id="UP001066276"/>
    </source>
</evidence>
<keyword evidence="4" id="KW-1185">Reference proteome</keyword>